<sequence length="521" mass="57048">MKPILLLRTLGSVFLIAVVYITFYFELGPLITSVSVCIIFIAATFAFAFFASASKTQDIAPASTIVQDMRRAGENIAQQSSEIAIGSANVSHFVDKLANLFDAQVESTKQIAERVTAIESSNQSIIEISQEALISISDSFGDANDSVELLQQVSAQQITLQSRINDTNTLLLSLRDNATDIASIVETINQLAAQTNMLALNAAIEAARAGEQGRGFAVVADEVRNLAKRTTEATKGIKSVLEEITKGSNSSVEAIEKVTNAGNQMADYVAQASDRVSKSASTSLIAKESMDSLTIRVAETKEVNSGISTHAESLFLSTDSLKRELEDVSDKVLVLCHQTEGIFRTLNVFDLENRNAMVQNLAIQTAGAIGKLFEESIHNAKISENDLFDTNYQPIANTDPMKHTTKFDKFTDKLLPSLQETILQENNFIIYAGAVDRNGYFPTHNHCFSKPLTGNYETDLVGNRTKRIFDDYTGSRCGSNQELFLLQTYKRDTGEVMHDLSAPIYVNGKHWGGFRIGYKAS</sequence>
<organism evidence="6 7">
    <name type="scientific">Glaciecola nitratireducens (strain JCM 12485 / KCTC 12276 / FR1064)</name>
    <dbReference type="NCBI Taxonomy" id="1085623"/>
    <lineage>
        <taxon>Bacteria</taxon>
        <taxon>Pseudomonadati</taxon>
        <taxon>Pseudomonadota</taxon>
        <taxon>Gammaproteobacteria</taxon>
        <taxon>Alteromonadales</taxon>
        <taxon>Alteromonadaceae</taxon>
        <taxon>Brumicola</taxon>
    </lineage>
</organism>
<keyword evidence="7" id="KW-1185">Reference proteome</keyword>
<dbReference type="SUPFAM" id="SSF58104">
    <property type="entry name" value="Methyl-accepting chemotaxis protein (MCP) signaling domain"/>
    <property type="match status" value="1"/>
</dbReference>
<dbReference type="InterPro" id="IPR004089">
    <property type="entry name" value="MCPsignal_dom"/>
</dbReference>
<evidence type="ECO:0000256" key="1">
    <source>
        <dbReference type="ARBA" id="ARBA00004370"/>
    </source>
</evidence>
<evidence type="ECO:0000256" key="2">
    <source>
        <dbReference type="ARBA" id="ARBA00023224"/>
    </source>
</evidence>
<keyword evidence="4" id="KW-0472">Membrane</keyword>
<dbReference type="GO" id="GO:0006935">
    <property type="term" value="P:chemotaxis"/>
    <property type="evidence" value="ECO:0007669"/>
    <property type="project" value="UniProtKB-ARBA"/>
</dbReference>
<dbReference type="STRING" id="1085623.GNIT_1139"/>
<keyword evidence="4" id="KW-1133">Transmembrane helix</keyword>
<dbReference type="GO" id="GO:0007165">
    <property type="term" value="P:signal transduction"/>
    <property type="evidence" value="ECO:0007669"/>
    <property type="project" value="UniProtKB-KW"/>
</dbReference>
<dbReference type="PROSITE" id="PS50111">
    <property type="entry name" value="CHEMOTAXIS_TRANSDUC_2"/>
    <property type="match status" value="1"/>
</dbReference>
<evidence type="ECO:0000256" key="3">
    <source>
        <dbReference type="PROSITE-ProRule" id="PRU00284"/>
    </source>
</evidence>
<dbReference type="GO" id="GO:0016020">
    <property type="term" value="C:membrane"/>
    <property type="evidence" value="ECO:0007669"/>
    <property type="project" value="UniProtKB-SubCell"/>
</dbReference>
<evidence type="ECO:0000313" key="7">
    <source>
        <dbReference type="Proteomes" id="UP000009282"/>
    </source>
</evidence>
<dbReference type="HOGENOM" id="CLU_000445_107_32_6"/>
<keyword evidence="2 3" id="KW-0807">Transducer</keyword>
<gene>
    <name evidence="6" type="primary">mcp</name>
    <name evidence="6" type="ordered locus">GNIT_1139</name>
</gene>
<evidence type="ECO:0000259" key="5">
    <source>
        <dbReference type="PROSITE" id="PS50111"/>
    </source>
</evidence>
<dbReference type="eggNOG" id="COG0840">
    <property type="taxonomic scope" value="Bacteria"/>
</dbReference>
<dbReference type="SMART" id="SM00283">
    <property type="entry name" value="MA"/>
    <property type="match status" value="1"/>
</dbReference>
<feature type="transmembrane region" description="Helical" evidence="4">
    <location>
        <begin position="5"/>
        <end position="25"/>
    </location>
</feature>
<dbReference type="RefSeq" id="WP_014108140.1">
    <property type="nucleotide sequence ID" value="NC_016041.1"/>
</dbReference>
<evidence type="ECO:0000256" key="4">
    <source>
        <dbReference type="SAM" id="Phobius"/>
    </source>
</evidence>
<accession>G4QK67</accession>
<dbReference type="PANTHER" id="PTHR32089">
    <property type="entry name" value="METHYL-ACCEPTING CHEMOTAXIS PROTEIN MCPB"/>
    <property type="match status" value="1"/>
</dbReference>
<dbReference type="Gene3D" id="1.10.287.950">
    <property type="entry name" value="Methyl-accepting chemotaxis protein"/>
    <property type="match status" value="1"/>
</dbReference>
<name>G4QK67_GLANF</name>
<dbReference type="PANTHER" id="PTHR32089:SF112">
    <property type="entry name" value="LYSOZYME-LIKE PROTEIN-RELATED"/>
    <property type="match status" value="1"/>
</dbReference>
<dbReference type="Pfam" id="PF00015">
    <property type="entry name" value="MCPsignal"/>
    <property type="match status" value="1"/>
</dbReference>
<keyword evidence="4" id="KW-0812">Transmembrane</keyword>
<comment type="subcellular location">
    <subcellularLocation>
        <location evidence="1">Membrane</location>
    </subcellularLocation>
</comment>
<dbReference type="AlphaFoldDB" id="G4QK67"/>
<dbReference type="Proteomes" id="UP000009282">
    <property type="component" value="Chromosome"/>
</dbReference>
<dbReference type="KEGG" id="gni:GNIT_1139"/>
<feature type="domain" description="Methyl-accepting transducer" evidence="5">
    <location>
        <begin position="79"/>
        <end position="315"/>
    </location>
</feature>
<feature type="transmembrane region" description="Helical" evidence="4">
    <location>
        <begin position="31"/>
        <end position="51"/>
    </location>
</feature>
<dbReference type="EMBL" id="CP003060">
    <property type="protein sequence ID" value="AEP29266.1"/>
    <property type="molecule type" value="Genomic_DNA"/>
</dbReference>
<evidence type="ECO:0000313" key="6">
    <source>
        <dbReference type="EMBL" id="AEP29266.1"/>
    </source>
</evidence>
<dbReference type="OrthoDB" id="2489132at2"/>
<reference evidence="6 7" key="1">
    <citation type="journal article" date="2011" name="J. Bacteriol.">
        <title>Complete genome sequence of seawater bacterium Glaciecola nitratireducens FR1064T.</title>
        <authorList>
            <person name="Bian F."/>
            <person name="Qin Q.L."/>
            <person name="Xie B.B."/>
            <person name="Shu Y.L."/>
            <person name="Zhang X.Y."/>
            <person name="Yu Y."/>
            <person name="Chen B."/>
            <person name="Chen X.L."/>
            <person name="Zhou B.C."/>
            <person name="Zhang Y.Z."/>
        </authorList>
    </citation>
    <scope>NUCLEOTIDE SEQUENCE [LARGE SCALE GENOMIC DNA]</scope>
    <source>
        <strain evidence="7">JCM 12485 / KCTC 12276 / FR1064</strain>
    </source>
</reference>
<protein>
    <submittedName>
        <fullName evidence="6">Methyl-accepting chemotaxis protein</fullName>
    </submittedName>
</protein>
<proteinExistence type="predicted"/>